<dbReference type="EMBL" id="WTXG01000034">
    <property type="protein sequence ID" value="KAI0297804.1"/>
    <property type="molecule type" value="Genomic_DNA"/>
</dbReference>
<keyword evidence="3" id="KW-1185">Reference proteome</keyword>
<comment type="caution">
    <text evidence="2">The sequence shown here is derived from an EMBL/GenBank/DDBJ whole genome shotgun (WGS) entry which is preliminary data.</text>
</comment>
<reference evidence="2" key="1">
    <citation type="journal article" date="2022" name="New Phytol.">
        <title>Evolutionary transition to the ectomycorrhizal habit in the genomes of a hyperdiverse lineage of mushroom-forming fungi.</title>
        <authorList>
            <person name="Looney B."/>
            <person name="Miyauchi S."/>
            <person name="Morin E."/>
            <person name="Drula E."/>
            <person name="Courty P.E."/>
            <person name="Kohler A."/>
            <person name="Kuo A."/>
            <person name="LaButti K."/>
            <person name="Pangilinan J."/>
            <person name="Lipzen A."/>
            <person name="Riley R."/>
            <person name="Andreopoulos W."/>
            <person name="He G."/>
            <person name="Johnson J."/>
            <person name="Nolan M."/>
            <person name="Tritt A."/>
            <person name="Barry K.W."/>
            <person name="Grigoriev I.V."/>
            <person name="Nagy L.G."/>
            <person name="Hibbett D."/>
            <person name="Henrissat B."/>
            <person name="Matheny P.B."/>
            <person name="Labbe J."/>
            <person name="Martin F.M."/>
        </authorList>
    </citation>
    <scope>NUCLEOTIDE SEQUENCE</scope>
    <source>
        <strain evidence="2">BPL690</strain>
    </source>
</reference>
<gene>
    <name evidence="2" type="ORF">B0F90DRAFT_1737716</name>
</gene>
<name>A0AAD4QM02_9AGAM</name>
<evidence type="ECO:0000256" key="1">
    <source>
        <dbReference type="SAM" id="MobiDB-lite"/>
    </source>
</evidence>
<dbReference type="AlphaFoldDB" id="A0AAD4QM02"/>
<feature type="region of interest" description="Disordered" evidence="1">
    <location>
        <begin position="24"/>
        <end position="55"/>
    </location>
</feature>
<organism evidence="2 3">
    <name type="scientific">Multifurca ochricompacta</name>
    <dbReference type="NCBI Taxonomy" id="376703"/>
    <lineage>
        <taxon>Eukaryota</taxon>
        <taxon>Fungi</taxon>
        <taxon>Dikarya</taxon>
        <taxon>Basidiomycota</taxon>
        <taxon>Agaricomycotina</taxon>
        <taxon>Agaricomycetes</taxon>
        <taxon>Russulales</taxon>
        <taxon>Russulaceae</taxon>
        <taxon>Multifurca</taxon>
    </lineage>
</organism>
<evidence type="ECO:0000313" key="2">
    <source>
        <dbReference type="EMBL" id="KAI0297804.1"/>
    </source>
</evidence>
<proteinExistence type="predicted"/>
<evidence type="ECO:0000313" key="3">
    <source>
        <dbReference type="Proteomes" id="UP001203297"/>
    </source>
</evidence>
<accession>A0AAD4QM02</accession>
<dbReference type="Proteomes" id="UP001203297">
    <property type="component" value="Unassembled WGS sequence"/>
</dbReference>
<protein>
    <submittedName>
        <fullName evidence="2">Uncharacterized protein</fullName>
    </submittedName>
</protein>
<sequence length="55" mass="6409">MVPFFFPMPSIRVWEWGLRAKTKAKGHKQPGPVATNWCEERNWASPTNSRRHSSI</sequence>